<dbReference type="KEGG" id="agv:OJF2_18970"/>
<evidence type="ECO:0008006" key="5">
    <source>
        <dbReference type="Google" id="ProtNLM"/>
    </source>
</evidence>
<dbReference type="Proteomes" id="UP000324233">
    <property type="component" value="Chromosome"/>
</dbReference>
<protein>
    <recommendedName>
        <fullName evidence="5">DUF4142 domain-containing protein</fullName>
    </recommendedName>
</protein>
<feature type="chain" id="PRO_5023072749" description="DUF4142 domain-containing protein" evidence="2">
    <location>
        <begin position="27"/>
        <end position="417"/>
    </location>
</feature>
<reference evidence="3 4" key="1">
    <citation type="submission" date="2019-08" db="EMBL/GenBank/DDBJ databases">
        <title>Deep-cultivation of Planctomycetes and their phenomic and genomic characterization uncovers novel biology.</title>
        <authorList>
            <person name="Wiegand S."/>
            <person name="Jogler M."/>
            <person name="Boedeker C."/>
            <person name="Pinto D."/>
            <person name="Vollmers J."/>
            <person name="Rivas-Marin E."/>
            <person name="Kohn T."/>
            <person name="Peeters S.H."/>
            <person name="Heuer A."/>
            <person name="Rast P."/>
            <person name="Oberbeckmann S."/>
            <person name="Bunk B."/>
            <person name="Jeske O."/>
            <person name="Meyerdierks A."/>
            <person name="Storesund J.E."/>
            <person name="Kallscheuer N."/>
            <person name="Luecker S."/>
            <person name="Lage O.M."/>
            <person name="Pohl T."/>
            <person name="Merkel B.J."/>
            <person name="Hornburger P."/>
            <person name="Mueller R.-W."/>
            <person name="Bruemmer F."/>
            <person name="Labrenz M."/>
            <person name="Spormann A.M."/>
            <person name="Op den Camp H."/>
            <person name="Overmann J."/>
            <person name="Amann R."/>
            <person name="Jetten M.S.M."/>
            <person name="Mascher T."/>
            <person name="Medema M.H."/>
            <person name="Devos D.P."/>
            <person name="Kaster A.-K."/>
            <person name="Ovreas L."/>
            <person name="Rohde M."/>
            <person name="Galperin M.Y."/>
            <person name="Jogler C."/>
        </authorList>
    </citation>
    <scope>NUCLEOTIDE SEQUENCE [LARGE SCALE GENOMIC DNA]</scope>
    <source>
        <strain evidence="3 4">OJF2</strain>
    </source>
</reference>
<feature type="compositionally biased region" description="Low complexity" evidence="1">
    <location>
        <begin position="67"/>
        <end position="85"/>
    </location>
</feature>
<evidence type="ECO:0000313" key="4">
    <source>
        <dbReference type="Proteomes" id="UP000324233"/>
    </source>
</evidence>
<gene>
    <name evidence="3" type="ORF">OJF2_18970</name>
</gene>
<feature type="compositionally biased region" description="Low complexity" evidence="1">
    <location>
        <begin position="95"/>
        <end position="108"/>
    </location>
</feature>
<feature type="compositionally biased region" description="Polar residues" evidence="1">
    <location>
        <begin position="372"/>
        <end position="382"/>
    </location>
</feature>
<evidence type="ECO:0000313" key="3">
    <source>
        <dbReference type="EMBL" id="QEH33396.1"/>
    </source>
</evidence>
<proteinExistence type="predicted"/>
<dbReference type="EMBL" id="CP042997">
    <property type="protein sequence ID" value="QEH33396.1"/>
    <property type="molecule type" value="Genomic_DNA"/>
</dbReference>
<evidence type="ECO:0000256" key="1">
    <source>
        <dbReference type="SAM" id="MobiDB-lite"/>
    </source>
</evidence>
<organism evidence="3 4">
    <name type="scientific">Aquisphaera giovannonii</name>
    <dbReference type="NCBI Taxonomy" id="406548"/>
    <lineage>
        <taxon>Bacteria</taxon>
        <taxon>Pseudomonadati</taxon>
        <taxon>Planctomycetota</taxon>
        <taxon>Planctomycetia</taxon>
        <taxon>Isosphaerales</taxon>
        <taxon>Isosphaeraceae</taxon>
        <taxon>Aquisphaera</taxon>
    </lineage>
</organism>
<dbReference type="AlphaFoldDB" id="A0A5B9VYE5"/>
<feature type="region of interest" description="Disordered" evidence="1">
    <location>
        <begin position="372"/>
        <end position="392"/>
    </location>
</feature>
<feature type="region of interest" description="Disordered" evidence="1">
    <location>
        <begin position="67"/>
        <end position="196"/>
    </location>
</feature>
<feature type="compositionally biased region" description="Low complexity" evidence="1">
    <location>
        <begin position="162"/>
        <end position="174"/>
    </location>
</feature>
<feature type="compositionally biased region" description="Low complexity" evidence="1">
    <location>
        <begin position="184"/>
        <end position="194"/>
    </location>
</feature>
<evidence type="ECO:0000256" key="2">
    <source>
        <dbReference type="SAM" id="SignalP"/>
    </source>
</evidence>
<name>A0A5B9VYE5_9BACT</name>
<dbReference type="RefSeq" id="WP_148593237.1">
    <property type="nucleotide sequence ID" value="NZ_CP042997.1"/>
</dbReference>
<keyword evidence="2" id="KW-0732">Signal</keyword>
<sequence length="417" mass="41818" precursor="true">MHRTIVLGTLCAAGLAAGLGMAPTFGQDTKDAAAAPAGSGALIGHALSMAIESSGLAATAAAAGATAPSATPSTAPSAAAATTSGRPALRDIEARNAAADAQRSAASTTDEHRPGSGTAAAANDRRPANEAQPPGGTTVEPYGSGRTVGEIEKAAARDSGVAAATRPDATPRTAATDRPEMATRPEPAAATTRPDPMSAFAQGQLRQHAMRGFEESNALFEQAARNMSGTTPEMNQFLTHARSYARILQALSQGKSAAATGATDNVLSSPTVPLGQGEIQAVRLVNHGVTEALDSWKLNALPDSQGQNEASAVLRRHAQDMKAESRRLLEAVAAQYPSAATRAANATAAGTTTGGPSLADAVTAGAGQRTTAANGAGVSNATAGARPAVESNTGNESVAMLIQEARELIQILDHIGG</sequence>
<accession>A0A5B9VYE5</accession>
<feature type="signal peptide" evidence="2">
    <location>
        <begin position="1"/>
        <end position="26"/>
    </location>
</feature>
<keyword evidence="4" id="KW-1185">Reference proteome</keyword>